<dbReference type="Pfam" id="PF16507">
    <property type="entry name" value="HEAT_PSME4_mid"/>
    <property type="match status" value="1"/>
</dbReference>
<accession>A0A0R3RN45</accession>
<dbReference type="WBParaSite" id="EEL_0000290501-mRNA-1">
    <property type="protein sequence ID" value="EEL_0000290501-mRNA-1"/>
    <property type="gene ID" value="EEL_0000290501"/>
</dbReference>
<evidence type="ECO:0000259" key="1">
    <source>
        <dbReference type="Pfam" id="PF16507"/>
    </source>
</evidence>
<dbReference type="GO" id="GO:0005634">
    <property type="term" value="C:nucleus"/>
    <property type="evidence" value="ECO:0007669"/>
    <property type="project" value="TreeGrafter"/>
</dbReference>
<name>A0A0R3RN45_9BILA</name>
<organism evidence="2 3">
    <name type="scientific">Elaeophora elaphi</name>
    <dbReference type="NCBI Taxonomy" id="1147741"/>
    <lineage>
        <taxon>Eukaryota</taxon>
        <taxon>Metazoa</taxon>
        <taxon>Ecdysozoa</taxon>
        <taxon>Nematoda</taxon>
        <taxon>Chromadorea</taxon>
        <taxon>Rhabditida</taxon>
        <taxon>Spirurina</taxon>
        <taxon>Spiruromorpha</taxon>
        <taxon>Filarioidea</taxon>
        <taxon>Onchocercidae</taxon>
        <taxon>Elaeophora</taxon>
    </lineage>
</organism>
<dbReference type="PANTHER" id="PTHR32170:SF3">
    <property type="entry name" value="PROTEASOME ACTIVATOR COMPLEX SUBUNIT 4"/>
    <property type="match status" value="1"/>
</dbReference>
<dbReference type="AlphaFoldDB" id="A0A0R3RN45"/>
<evidence type="ECO:0000313" key="3">
    <source>
        <dbReference type="WBParaSite" id="EEL_0000290501-mRNA-1"/>
    </source>
</evidence>
<feature type="domain" description="Proteasome activator Blm10 middle HEAT repeats region" evidence="1">
    <location>
        <begin position="102"/>
        <end position="236"/>
    </location>
</feature>
<reference evidence="3" key="1">
    <citation type="submission" date="2017-02" db="UniProtKB">
        <authorList>
            <consortium name="WormBaseParasite"/>
        </authorList>
    </citation>
    <scope>IDENTIFICATION</scope>
</reference>
<dbReference type="GO" id="GO:0005829">
    <property type="term" value="C:cytosol"/>
    <property type="evidence" value="ECO:0007669"/>
    <property type="project" value="TreeGrafter"/>
</dbReference>
<dbReference type="InterPro" id="IPR035309">
    <property type="entry name" value="PSME4"/>
</dbReference>
<dbReference type="InterPro" id="IPR032430">
    <property type="entry name" value="Blm10_mid"/>
</dbReference>
<dbReference type="STRING" id="1147741.A0A0R3RN45"/>
<dbReference type="PANTHER" id="PTHR32170">
    <property type="entry name" value="PROTEASOME ACTIVATOR COMPLEX SUBUNIT 4"/>
    <property type="match status" value="1"/>
</dbReference>
<dbReference type="Proteomes" id="UP000050640">
    <property type="component" value="Unplaced"/>
</dbReference>
<sequence length="334" mass="38910">LLYFRVNKAFDIYFRVFKVITQLSSSAPSDGISYLDSICDNSELIGDQTYKFIYTSEFENVIAADAACSLMQESTYANPVRYFPMYIQFLLEKQKQYITEEKKMLKELDATTMWFTYLSEMIFSVPSDLLLKYQEECIQMHKCTISMICYNAHQGACWSLKNVLTQLTEVYPISEEDRQHNLDLPLHLSLPIKNWGIKCLKDSVTIKWHIPTDAEVNFAEKLLNEFAYSEIQLLAEPQNMDKYAIKRSLFVVDGLLSCVGNRLPIFNTKEIKLSETAVDTNPINIKSVSPRMKSFIFLISYCFSFLKKHAIIQLRTKNRNQCILHNIFFKYFNC</sequence>
<dbReference type="GO" id="GO:0010499">
    <property type="term" value="P:proteasomal ubiquitin-independent protein catabolic process"/>
    <property type="evidence" value="ECO:0007669"/>
    <property type="project" value="TreeGrafter"/>
</dbReference>
<dbReference type="GO" id="GO:0070628">
    <property type="term" value="F:proteasome binding"/>
    <property type="evidence" value="ECO:0007669"/>
    <property type="project" value="InterPro"/>
</dbReference>
<keyword evidence="2" id="KW-1185">Reference proteome</keyword>
<protein>
    <submittedName>
        <fullName evidence="3">BLM10_mid domain-containing protein</fullName>
    </submittedName>
</protein>
<evidence type="ECO:0000313" key="2">
    <source>
        <dbReference type="Proteomes" id="UP000050640"/>
    </source>
</evidence>
<proteinExistence type="predicted"/>
<dbReference type="GO" id="GO:0016504">
    <property type="term" value="F:peptidase activator activity"/>
    <property type="evidence" value="ECO:0007669"/>
    <property type="project" value="InterPro"/>
</dbReference>